<feature type="region of interest" description="Disordered" evidence="1">
    <location>
        <begin position="144"/>
        <end position="209"/>
    </location>
</feature>
<dbReference type="Proteomes" id="UP001152797">
    <property type="component" value="Unassembled WGS sequence"/>
</dbReference>
<feature type="compositionally biased region" description="Polar residues" evidence="1">
    <location>
        <begin position="146"/>
        <end position="155"/>
    </location>
</feature>
<feature type="compositionally biased region" description="Basic and acidic residues" evidence="1">
    <location>
        <begin position="253"/>
        <end position="265"/>
    </location>
</feature>
<evidence type="ECO:0000313" key="4">
    <source>
        <dbReference type="EMBL" id="CAL4795303.1"/>
    </source>
</evidence>
<dbReference type="EMBL" id="CAMXCT030004174">
    <property type="protein sequence ID" value="CAL4795303.1"/>
    <property type="molecule type" value="Genomic_DNA"/>
</dbReference>
<name>A0A9P1GBI5_9DINO</name>
<protein>
    <submittedName>
        <fullName evidence="4">Protein SENSITIVITY TO RED LIGHT REDUCED 1</fullName>
    </submittedName>
</protein>
<reference evidence="2" key="1">
    <citation type="submission" date="2022-10" db="EMBL/GenBank/DDBJ databases">
        <authorList>
            <person name="Chen Y."/>
            <person name="Dougan E. K."/>
            <person name="Chan C."/>
            <person name="Rhodes N."/>
            <person name="Thang M."/>
        </authorList>
    </citation>
    <scope>NUCLEOTIDE SEQUENCE</scope>
</reference>
<comment type="caution">
    <text evidence="2">The sequence shown here is derived from an EMBL/GenBank/DDBJ whole genome shotgun (WGS) entry which is preliminary data.</text>
</comment>
<evidence type="ECO:0000313" key="5">
    <source>
        <dbReference type="Proteomes" id="UP001152797"/>
    </source>
</evidence>
<sequence length="729" mass="80505">MAAGTTGLSSEQKRKVNMVHVNLGGLERISSSLGEAFMDAGGWIGPGVVLLQAGHTVYVSMRARLWKCSSEQLRAATHYESLGASLSESSKLRDVLQQGRLVRCGAVDVAAEGPPPDMLKTNLSKKPDQTSKWREALVCLPMANRGRTSSRLSNRTADEPQVEPGPRSGASSRKPSAAQPNEDAVSEASSSADSTAGRVKRQVSEIDSKESARLEKEALRELRRCHASQSQLGHQAAVALSVPHVQPPVAESAEDHASAGMREEVDGSADTGLGGDEALLSLALKADQSSKCVLAKAARPKNSEFNMKQATPEDVEGFRKSDLAEWASIVRFGAVEVLNKEAADLVRKKELHRILASCIARRKKPMPGIGNFKYKSRWCALGHSDPDSGATEEYLPELLKRLEERFVFGKWEYDTADFAVRTVTFQKCKVLMTQEKYIVEKLHQLKVPRGLLSQKDKLLCPDLFEEYRSMLFKVFWHAHQTRPEAGRHSESAVLVLECVAGKPVREEDPNGELEDTVQGAWVILAADKMPSASHRTKVPILSWRSSKLKRRVSSTLAGEALAFSQAMAGVEVLREECELKERLEQCSVTDAKSLFDAISNENSSSKQDRRTAIELAIILENLRRSKSSARWSPHPRMVADVLTKDNIAKSNGALEELLRTSRLALWDESEELQLRQSDPSKKLRSRKAAERMRASSQQLLSFSCLVNLNFGELMSIFHQVHVFYLACVG</sequence>
<accession>A0A9P1GBI5</accession>
<feature type="region of interest" description="Disordered" evidence="1">
    <location>
        <begin position="111"/>
        <end position="130"/>
    </location>
</feature>
<proteinExistence type="predicted"/>
<dbReference type="AlphaFoldDB" id="A0A9P1GBI5"/>
<organism evidence="2">
    <name type="scientific">Cladocopium goreaui</name>
    <dbReference type="NCBI Taxonomy" id="2562237"/>
    <lineage>
        <taxon>Eukaryota</taxon>
        <taxon>Sar</taxon>
        <taxon>Alveolata</taxon>
        <taxon>Dinophyceae</taxon>
        <taxon>Suessiales</taxon>
        <taxon>Symbiodiniaceae</taxon>
        <taxon>Cladocopium</taxon>
    </lineage>
</organism>
<evidence type="ECO:0000313" key="3">
    <source>
        <dbReference type="EMBL" id="CAL1161366.1"/>
    </source>
</evidence>
<evidence type="ECO:0000313" key="2">
    <source>
        <dbReference type="EMBL" id="CAI4007991.1"/>
    </source>
</evidence>
<keyword evidence="5" id="KW-1185">Reference proteome</keyword>
<evidence type="ECO:0000256" key="1">
    <source>
        <dbReference type="SAM" id="MobiDB-lite"/>
    </source>
</evidence>
<gene>
    <name evidence="2" type="ORF">C1SCF055_LOCUS33484</name>
</gene>
<dbReference type="EMBL" id="CAMXCT010004174">
    <property type="protein sequence ID" value="CAI4007991.1"/>
    <property type="molecule type" value="Genomic_DNA"/>
</dbReference>
<reference evidence="3" key="2">
    <citation type="submission" date="2024-04" db="EMBL/GenBank/DDBJ databases">
        <authorList>
            <person name="Chen Y."/>
            <person name="Shah S."/>
            <person name="Dougan E. K."/>
            <person name="Thang M."/>
            <person name="Chan C."/>
        </authorList>
    </citation>
    <scope>NUCLEOTIDE SEQUENCE [LARGE SCALE GENOMIC DNA]</scope>
</reference>
<feature type="region of interest" description="Disordered" evidence="1">
    <location>
        <begin position="249"/>
        <end position="272"/>
    </location>
</feature>
<dbReference type="EMBL" id="CAMXCT020004174">
    <property type="protein sequence ID" value="CAL1161366.1"/>
    <property type="molecule type" value="Genomic_DNA"/>
</dbReference>
<feature type="compositionally biased region" description="Low complexity" evidence="1">
    <location>
        <begin position="182"/>
        <end position="196"/>
    </location>
</feature>